<protein>
    <submittedName>
        <fullName evidence="5">Uncharacterized protein</fullName>
    </submittedName>
</protein>
<proteinExistence type="inferred from homology"/>
<dbReference type="GO" id="GO:0005840">
    <property type="term" value="C:ribosome"/>
    <property type="evidence" value="ECO:0007669"/>
    <property type="project" value="UniProtKB-KW"/>
</dbReference>
<dbReference type="GO" id="GO:1990904">
    <property type="term" value="C:ribonucleoprotein complex"/>
    <property type="evidence" value="ECO:0007669"/>
    <property type="project" value="UniProtKB-KW"/>
</dbReference>
<evidence type="ECO:0000256" key="3">
    <source>
        <dbReference type="ARBA" id="ARBA00023274"/>
    </source>
</evidence>
<comment type="similarity">
    <text evidence="1">Belongs to the eukaryotic ribosomal protein P1/P2 family.</text>
</comment>
<name>A0A074WDS9_9PEZI</name>
<gene>
    <name evidence="5" type="ORF">M436DRAFT_85184</name>
</gene>
<feature type="compositionally biased region" description="Low complexity" evidence="4">
    <location>
        <begin position="106"/>
        <end position="129"/>
    </location>
</feature>
<feature type="region of interest" description="Disordered" evidence="4">
    <location>
        <begin position="61"/>
        <end position="154"/>
    </location>
</feature>
<dbReference type="HOGENOM" id="CLU_1703863_0_0_1"/>
<keyword evidence="6" id="KW-1185">Reference proteome</keyword>
<dbReference type="GeneID" id="25417492"/>
<feature type="compositionally biased region" description="Low complexity" evidence="4">
    <location>
        <begin position="69"/>
        <end position="91"/>
    </location>
</feature>
<feature type="compositionally biased region" description="Basic and acidic residues" evidence="4">
    <location>
        <begin position="96"/>
        <end position="105"/>
    </location>
</feature>
<dbReference type="Proteomes" id="UP000027730">
    <property type="component" value="Unassembled WGS sequence"/>
</dbReference>
<reference evidence="5 6" key="1">
    <citation type="journal article" date="2014" name="BMC Genomics">
        <title>Genome sequencing of four Aureobasidium pullulans varieties: biotechnological potential, stress tolerance, and description of new species.</title>
        <authorList>
            <person name="Gostin Ar C."/>
            <person name="Ohm R.A."/>
            <person name="Kogej T."/>
            <person name="Sonjak S."/>
            <person name="Turk M."/>
            <person name="Zajc J."/>
            <person name="Zalar P."/>
            <person name="Grube M."/>
            <person name="Sun H."/>
            <person name="Han J."/>
            <person name="Sharma A."/>
            <person name="Chiniquy J."/>
            <person name="Ngan C.Y."/>
            <person name="Lipzen A."/>
            <person name="Barry K."/>
            <person name="Grigoriev I.V."/>
            <person name="Gunde-Cimerman N."/>
        </authorList>
    </citation>
    <scope>NUCLEOTIDE SEQUENCE [LARGE SCALE GENOMIC DNA]</scope>
    <source>
        <strain evidence="5 6">CBS 147.97</strain>
    </source>
</reference>
<evidence type="ECO:0000256" key="2">
    <source>
        <dbReference type="ARBA" id="ARBA00022980"/>
    </source>
</evidence>
<dbReference type="Gene3D" id="1.10.10.1410">
    <property type="match status" value="1"/>
</dbReference>
<evidence type="ECO:0000256" key="1">
    <source>
        <dbReference type="ARBA" id="ARBA00005436"/>
    </source>
</evidence>
<dbReference type="RefSeq" id="XP_013423984.1">
    <property type="nucleotide sequence ID" value="XM_013568530.1"/>
</dbReference>
<evidence type="ECO:0000313" key="5">
    <source>
        <dbReference type="EMBL" id="KEQ69714.1"/>
    </source>
</evidence>
<accession>A0A074WDS9</accession>
<sequence length="154" mass="16146">MRTSSLSYAGEQNIGRRIRSKIVHAARLLLNLAGNEQLSAEDIQLVLFSVGANAEGGRLEKLISGDKQTTSSSTSPATSSSLPRPSISFSPGDSKTSVEELKEEPFSQPTSSSTSPATSSPLPRPSSSSHHGTSKGVSSGMTRKSCRKGKGKKV</sequence>
<dbReference type="OrthoDB" id="1227494at2759"/>
<keyword evidence="3" id="KW-0687">Ribonucleoprotein</keyword>
<evidence type="ECO:0000256" key="4">
    <source>
        <dbReference type="SAM" id="MobiDB-lite"/>
    </source>
</evidence>
<dbReference type="EMBL" id="KL584720">
    <property type="protein sequence ID" value="KEQ69714.1"/>
    <property type="molecule type" value="Genomic_DNA"/>
</dbReference>
<dbReference type="InterPro" id="IPR038716">
    <property type="entry name" value="P1/P2_N_sf"/>
</dbReference>
<feature type="compositionally biased region" description="Basic residues" evidence="4">
    <location>
        <begin position="144"/>
        <end position="154"/>
    </location>
</feature>
<evidence type="ECO:0000313" key="6">
    <source>
        <dbReference type="Proteomes" id="UP000027730"/>
    </source>
</evidence>
<organism evidence="5 6">
    <name type="scientific">Aureobasidium namibiae CBS 147.97</name>
    <dbReference type="NCBI Taxonomy" id="1043004"/>
    <lineage>
        <taxon>Eukaryota</taxon>
        <taxon>Fungi</taxon>
        <taxon>Dikarya</taxon>
        <taxon>Ascomycota</taxon>
        <taxon>Pezizomycotina</taxon>
        <taxon>Dothideomycetes</taxon>
        <taxon>Dothideomycetidae</taxon>
        <taxon>Dothideales</taxon>
        <taxon>Saccotheciaceae</taxon>
        <taxon>Aureobasidium</taxon>
    </lineage>
</organism>
<dbReference type="AlphaFoldDB" id="A0A074WDS9"/>
<keyword evidence="2" id="KW-0689">Ribosomal protein</keyword>